<dbReference type="STRING" id="436010.A0A166GWN8"/>
<name>A0A166GWN8_9AGAM</name>
<evidence type="ECO:0000313" key="1">
    <source>
        <dbReference type="EMBL" id="KZP18240.1"/>
    </source>
</evidence>
<feature type="non-terminal residue" evidence="1">
    <location>
        <position position="1"/>
    </location>
</feature>
<dbReference type="AlphaFoldDB" id="A0A166GWN8"/>
<dbReference type="Proteomes" id="UP000076532">
    <property type="component" value="Unassembled WGS sequence"/>
</dbReference>
<proteinExistence type="predicted"/>
<gene>
    <name evidence="1" type="ORF">FIBSPDRAFT_745574</name>
</gene>
<reference evidence="1 2" key="1">
    <citation type="journal article" date="2016" name="Mol. Biol. Evol.">
        <title>Comparative Genomics of Early-Diverging Mushroom-Forming Fungi Provides Insights into the Origins of Lignocellulose Decay Capabilities.</title>
        <authorList>
            <person name="Nagy L.G."/>
            <person name="Riley R."/>
            <person name="Tritt A."/>
            <person name="Adam C."/>
            <person name="Daum C."/>
            <person name="Floudas D."/>
            <person name="Sun H."/>
            <person name="Yadav J.S."/>
            <person name="Pangilinan J."/>
            <person name="Larsson K.H."/>
            <person name="Matsuura K."/>
            <person name="Barry K."/>
            <person name="Labutti K."/>
            <person name="Kuo R."/>
            <person name="Ohm R.A."/>
            <person name="Bhattacharya S.S."/>
            <person name="Shirouzu T."/>
            <person name="Yoshinaga Y."/>
            <person name="Martin F.M."/>
            <person name="Grigoriev I.V."/>
            <person name="Hibbett D.S."/>
        </authorList>
    </citation>
    <scope>NUCLEOTIDE SEQUENCE [LARGE SCALE GENOMIC DNA]</scope>
    <source>
        <strain evidence="1 2">CBS 109695</strain>
    </source>
</reference>
<accession>A0A166GWN8</accession>
<protein>
    <submittedName>
        <fullName evidence="1">Uncharacterized protein</fullName>
    </submittedName>
</protein>
<dbReference type="EMBL" id="KV417574">
    <property type="protein sequence ID" value="KZP18240.1"/>
    <property type="molecule type" value="Genomic_DNA"/>
</dbReference>
<dbReference type="OrthoDB" id="3256444at2759"/>
<evidence type="ECO:0000313" key="2">
    <source>
        <dbReference type="Proteomes" id="UP000076532"/>
    </source>
</evidence>
<organism evidence="1 2">
    <name type="scientific">Athelia psychrophila</name>
    <dbReference type="NCBI Taxonomy" id="1759441"/>
    <lineage>
        <taxon>Eukaryota</taxon>
        <taxon>Fungi</taxon>
        <taxon>Dikarya</taxon>
        <taxon>Basidiomycota</taxon>
        <taxon>Agaricomycotina</taxon>
        <taxon>Agaricomycetes</taxon>
        <taxon>Agaricomycetidae</taxon>
        <taxon>Atheliales</taxon>
        <taxon>Atheliaceae</taxon>
        <taxon>Athelia</taxon>
    </lineage>
</organism>
<keyword evidence="2" id="KW-1185">Reference proteome</keyword>
<sequence length="151" mass="17466">KAYVRDASTLRRHAESKFAGKYRKWAKDSNFISMLPSDVEDRKIKAKITQRSLDEHLVHEKLSERVLSYTDQRFRSAAIEWLIATDQPIAALEHPKFKDMIDIASRATNGVKIPNRKATRLAIIRMFKSQLSNLKKRLNVSLNPSQTILLY</sequence>